<proteinExistence type="predicted"/>
<dbReference type="EMBL" id="BARW01002347">
    <property type="protein sequence ID" value="GAI70543.1"/>
    <property type="molecule type" value="Genomic_DNA"/>
</dbReference>
<sequence>MNEWMLRLISLILGVISGPLREELIAFALAFREKAKKTSNPWDDYVADIICWA</sequence>
<feature type="non-terminal residue" evidence="1">
    <location>
        <position position="53"/>
    </location>
</feature>
<gene>
    <name evidence="1" type="ORF">S12H4_06613</name>
</gene>
<comment type="caution">
    <text evidence="1">The sequence shown here is derived from an EMBL/GenBank/DDBJ whole genome shotgun (WGS) entry which is preliminary data.</text>
</comment>
<reference evidence="1" key="1">
    <citation type="journal article" date="2014" name="Front. Microbiol.">
        <title>High frequency of phylogenetically diverse reductive dehalogenase-homologous genes in deep subseafloor sedimentary metagenomes.</title>
        <authorList>
            <person name="Kawai M."/>
            <person name="Futagami T."/>
            <person name="Toyoda A."/>
            <person name="Takaki Y."/>
            <person name="Nishi S."/>
            <person name="Hori S."/>
            <person name="Arai W."/>
            <person name="Tsubouchi T."/>
            <person name="Morono Y."/>
            <person name="Uchiyama I."/>
            <person name="Ito T."/>
            <person name="Fujiyama A."/>
            <person name="Inagaki F."/>
            <person name="Takami H."/>
        </authorList>
    </citation>
    <scope>NUCLEOTIDE SEQUENCE</scope>
    <source>
        <strain evidence="1">Expedition CK06-06</strain>
    </source>
</reference>
<name>X1QQN7_9ZZZZ</name>
<organism evidence="1">
    <name type="scientific">marine sediment metagenome</name>
    <dbReference type="NCBI Taxonomy" id="412755"/>
    <lineage>
        <taxon>unclassified sequences</taxon>
        <taxon>metagenomes</taxon>
        <taxon>ecological metagenomes</taxon>
    </lineage>
</organism>
<dbReference type="AlphaFoldDB" id="X1QQN7"/>
<evidence type="ECO:0000313" key="1">
    <source>
        <dbReference type="EMBL" id="GAI70543.1"/>
    </source>
</evidence>
<protein>
    <submittedName>
        <fullName evidence="1">Uncharacterized protein</fullName>
    </submittedName>
</protein>
<accession>X1QQN7</accession>